<gene>
    <name evidence="6" type="ORF">GCM10025866_28750</name>
</gene>
<dbReference type="Proteomes" id="UP001321498">
    <property type="component" value="Chromosome"/>
</dbReference>
<evidence type="ECO:0000313" key="6">
    <source>
        <dbReference type="EMBL" id="BDZ46966.1"/>
    </source>
</evidence>
<evidence type="ECO:0008006" key="8">
    <source>
        <dbReference type="Google" id="ProtNLM"/>
    </source>
</evidence>
<keyword evidence="2 5" id="KW-0812">Transmembrane</keyword>
<evidence type="ECO:0000256" key="5">
    <source>
        <dbReference type="SAM" id="Phobius"/>
    </source>
</evidence>
<sequence length="175" mass="18354">MSTLLTPTKPVSAVPASVRTAPPLPVARPTGWILRTEEKVLEILRVVSVPALRVALGVVFVWFGVLKVIGKSPIADLVASMLPFLPEDTVVVGLGAFEVVAGLALLAGVLVPWVCAAMVVHLMTTFLVAVVHPAAVFTDGNPFLATMNGEFIAKNLVLIAGALVVAAFSTPRRAR</sequence>
<organism evidence="6 7">
    <name type="scientific">Naasia aerilata</name>
    <dbReference type="NCBI Taxonomy" id="1162966"/>
    <lineage>
        <taxon>Bacteria</taxon>
        <taxon>Bacillati</taxon>
        <taxon>Actinomycetota</taxon>
        <taxon>Actinomycetes</taxon>
        <taxon>Micrococcales</taxon>
        <taxon>Microbacteriaceae</taxon>
        <taxon>Naasia</taxon>
    </lineage>
</organism>
<keyword evidence="3 5" id="KW-1133">Transmembrane helix</keyword>
<keyword evidence="7" id="KW-1185">Reference proteome</keyword>
<protein>
    <recommendedName>
        <fullName evidence="8">DoxX family protein</fullName>
    </recommendedName>
</protein>
<evidence type="ECO:0000256" key="4">
    <source>
        <dbReference type="ARBA" id="ARBA00023136"/>
    </source>
</evidence>
<dbReference type="Pfam" id="PF07681">
    <property type="entry name" value="DoxX"/>
    <property type="match status" value="1"/>
</dbReference>
<dbReference type="InterPro" id="IPR032808">
    <property type="entry name" value="DoxX"/>
</dbReference>
<evidence type="ECO:0000256" key="3">
    <source>
        <dbReference type="ARBA" id="ARBA00022989"/>
    </source>
</evidence>
<comment type="subcellular location">
    <subcellularLocation>
        <location evidence="1">Membrane</location>
        <topology evidence="1">Multi-pass membrane protein</topology>
    </subcellularLocation>
</comment>
<feature type="transmembrane region" description="Helical" evidence="5">
    <location>
        <begin position="89"/>
        <end position="106"/>
    </location>
</feature>
<dbReference type="EMBL" id="AP027731">
    <property type="protein sequence ID" value="BDZ46966.1"/>
    <property type="molecule type" value="Genomic_DNA"/>
</dbReference>
<evidence type="ECO:0000256" key="2">
    <source>
        <dbReference type="ARBA" id="ARBA00022692"/>
    </source>
</evidence>
<reference evidence="7" key="1">
    <citation type="journal article" date="2019" name="Int. J. Syst. Evol. Microbiol.">
        <title>The Global Catalogue of Microorganisms (GCM) 10K type strain sequencing project: providing services to taxonomists for standard genome sequencing and annotation.</title>
        <authorList>
            <consortium name="The Broad Institute Genomics Platform"/>
            <consortium name="The Broad Institute Genome Sequencing Center for Infectious Disease"/>
            <person name="Wu L."/>
            <person name="Ma J."/>
        </authorList>
    </citation>
    <scope>NUCLEOTIDE SEQUENCE [LARGE SCALE GENOMIC DNA]</scope>
    <source>
        <strain evidence="7">NBRC 108725</strain>
    </source>
</reference>
<accession>A0ABN6XTI2</accession>
<keyword evidence="4 5" id="KW-0472">Membrane</keyword>
<dbReference type="RefSeq" id="WP_286276955.1">
    <property type="nucleotide sequence ID" value="NZ_AP027731.1"/>
</dbReference>
<name>A0ABN6XTI2_9MICO</name>
<evidence type="ECO:0000256" key="1">
    <source>
        <dbReference type="ARBA" id="ARBA00004141"/>
    </source>
</evidence>
<feature type="transmembrane region" description="Helical" evidence="5">
    <location>
        <begin position="113"/>
        <end position="131"/>
    </location>
</feature>
<proteinExistence type="predicted"/>
<feature type="transmembrane region" description="Helical" evidence="5">
    <location>
        <begin position="151"/>
        <end position="170"/>
    </location>
</feature>
<feature type="transmembrane region" description="Helical" evidence="5">
    <location>
        <begin position="43"/>
        <end position="69"/>
    </location>
</feature>
<evidence type="ECO:0000313" key="7">
    <source>
        <dbReference type="Proteomes" id="UP001321498"/>
    </source>
</evidence>